<dbReference type="InterPro" id="IPR009003">
    <property type="entry name" value="Peptidase_S1_PA"/>
</dbReference>
<dbReference type="PANTHER" id="PTHR43343:SF3">
    <property type="entry name" value="PROTEASE DO-LIKE 8, CHLOROPLASTIC"/>
    <property type="match status" value="1"/>
</dbReference>
<dbReference type="GO" id="GO:0006508">
    <property type="term" value="P:proteolysis"/>
    <property type="evidence" value="ECO:0007669"/>
    <property type="project" value="UniProtKB-KW"/>
</dbReference>
<dbReference type="PRINTS" id="PR00834">
    <property type="entry name" value="PROTEASES2C"/>
</dbReference>
<evidence type="ECO:0000313" key="8">
    <source>
        <dbReference type="EMBL" id="GGB66836.1"/>
    </source>
</evidence>
<proteinExistence type="predicted"/>
<dbReference type="SMART" id="SM00228">
    <property type="entry name" value="PDZ"/>
    <property type="match status" value="2"/>
</dbReference>
<evidence type="ECO:0000256" key="3">
    <source>
        <dbReference type="ARBA" id="ARBA00022737"/>
    </source>
</evidence>
<dbReference type="PROSITE" id="PS50106">
    <property type="entry name" value="PDZ"/>
    <property type="match status" value="1"/>
</dbReference>
<feature type="domain" description="PDZ" evidence="7">
    <location>
        <begin position="269"/>
        <end position="360"/>
    </location>
</feature>
<keyword evidence="1 8" id="KW-0645">Protease</keyword>
<dbReference type="InterPro" id="IPR011782">
    <property type="entry name" value="Pept_S1C_Do"/>
</dbReference>
<keyword evidence="2 6" id="KW-0732">Signal</keyword>
<feature type="signal peptide" evidence="6">
    <location>
        <begin position="1"/>
        <end position="22"/>
    </location>
</feature>
<organism evidence="8 9">
    <name type="scientific">Henriciella pelagia</name>
    <dbReference type="NCBI Taxonomy" id="1977912"/>
    <lineage>
        <taxon>Bacteria</taxon>
        <taxon>Pseudomonadati</taxon>
        <taxon>Pseudomonadota</taxon>
        <taxon>Alphaproteobacteria</taxon>
        <taxon>Hyphomonadales</taxon>
        <taxon>Hyphomonadaceae</taxon>
        <taxon>Henriciella</taxon>
    </lineage>
</organism>
<keyword evidence="5" id="KW-0720">Serine protease</keyword>
<dbReference type="PANTHER" id="PTHR43343">
    <property type="entry name" value="PEPTIDASE S12"/>
    <property type="match status" value="1"/>
</dbReference>
<dbReference type="Pfam" id="PF13365">
    <property type="entry name" value="Trypsin_2"/>
    <property type="match status" value="1"/>
</dbReference>
<evidence type="ECO:0000313" key="9">
    <source>
        <dbReference type="Proteomes" id="UP000628854"/>
    </source>
</evidence>
<dbReference type="Gene3D" id="2.30.42.10">
    <property type="match status" value="2"/>
</dbReference>
<dbReference type="InterPro" id="IPR001940">
    <property type="entry name" value="Peptidase_S1C"/>
</dbReference>
<evidence type="ECO:0000256" key="5">
    <source>
        <dbReference type="ARBA" id="ARBA00022825"/>
    </source>
</evidence>
<evidence type="ECO:0000256" key="6">
    <source>
        <dbReference type="SAM" id="SignalP"/>
    </source>
</evidence>
<dbReference type="GO" id="GO:0008233">
    <property type="term" value="F:peptidase activity"/>
    <property type="evidence" value="ECO:0007669"/>
    <property type="project" value="UniProtKB-KW"/>
</dbReference>
<keyword evidence="3" id="KW-0677">Repeat</keyword>
<feature type="chain" id="PRO_5046769964" evidence="6">
    <location>
        <begin position="23"/>
        <end position="487"/>
    </location>
</feature>
<dbReference type="Proteomes" id="UP000628854">
    <property type="component" value="Unassembled WGS sequence"/>
</dbReference>
<comment type="caution">
    <text evidence="8">The sequence shown here is derived from an EMBL/GenBank/DDBJ whole genome shotgun (WGS) entry which is preliminary data.</text>
</comment>
<evidence type="ECO:0000259" key="7">
    <source>
        <dbReference type="PROSITE" id="PS50106"/>
    </source>
</evidence>
<dbReference type="InterPro" id="IPR036034">
    <property type="entry name" value="PDZ_sf"/>
</dbReference>
<evidence type="ECO:0000256" key="2">
    <source>
        <dbReference type="ARBA" id="ARBA00022729"/>
    </source>
</evidence>
<dbReference type="Pfam" id="PF13180">
    <property type="entry name" value="PDZ_2"/>
    <property type="match status" value="2"/>
</dbReference>
<dbReference type="InterPro" id="IPR001478">
    <property type="entry name" value="PDZ"/>
</dbReference>
<evidence type="ECO:0000256" key="4">
    <source>
        <dbReference type="ARBA" id="ARBA00022801"/>
    </source>
</evidence>
<reference evidence="9" key="1">
    <citation type="journal article" date="2019" name="Int. J. Syst. Evol. Microbiol.">
        <title>The Global Catalogue of Microorganisms (GCM) 10K type strain sequencing project: providing services to taxonomists for standard genome sequencing and annotation.</title>
        <authorList>
            <consortium name="The Broad Institute Genomics Platform"/>
            <consortium name="The Broad Institute Genome Sequencing Center for Infectious Disease"/>
            <person name="Wu L."/>
            <person name="Ma J."/>
        </authorList>
    </citation>
    <scope>NUCLEOTIDE SEQUENCE [LARGE SCALE GENOMIC DNA]</scope>
    <source>
        <strain evidence="9">CGMCC 1.15928</strain>
    </source>
</reference>
<gene>
    <name evidence="8" type="ORF">GCM10011503_14550</name>
</gene>
<sequence>MKRSAISLLAGVAGSMLLTATAQTERLAQSDASLSDSVSVIDQKQAPESFSRLAKRLMPAVVNITTSQTIAPEGLPEFPDGSPLERFNEFFGRDPDGFRREGSLGSGFLVSPDGIVITNNHVIENADEINVVFNSGRTLKAELVGTDPETDVAVLKVTSDDPLPHVDFADSDKAEVGDWVMAIGNPFGFGGSVSAGIISARNRDIQSGRYDDFIQTDAAINRGNSGGPLFNLNGEVIGVNTAIISPTGGSVGLGFSIPSNLVKQVSGQIQKYGKPRRGWFGVNVQGIDQGIADAYGIDEPKGVIITSIDEDGPAASADFEVGDLVLQFDGKTVENVRGLSRVVAETEINKEVDVDIIRDRKRRTVSFTIGELESGVDAPEREPLPENALAQNPLGAELKAIDDDARRRYGIARDIAGVLVNSVSAKGPSFGKLQKGDVITEMGFAKISSLDDAYAALEPDKAPAGRGLLVRVYRAGQTMFFTVEPDR</sequence>
<dbReference type="Gene3D" id="2.40.10.120">
    <property type="match status" value="1"/>
</dbReference>
<dbReference type="SUPFAM" id="SSF50156">
    <property type="entry name" value="PDZ domain-like"/>
    <property type="match status" value="2"/>
</dbReference>
<dbReference type="EMBL" id="BMKF01000001">
    <property type="protein sequence ID" value="GGB66836.1"/>
    <property type="molecule type" value="Genomic_DNA"/>
</dbReference>
<evidence type="ECO:0000256" key="1">
    <source>
        <dbReference type="ARBA" id="ARBA00022670"/>
    </source>
</evidence>
<accession>A0ABQ1JI14</accession>
<dbReference type="NCBIfam" id="TIGR02037">
    <property type="entry name" value="degP_htrA_DO"/>
    <property type="match status" value="1"/>
</dbReference>
<keyword evidence="9" id="KW-1185">Reference proteome</keyword>
<dbReference type="RefSeq" id="WP_233124391.1">
    <property type="nucleotide sequence ID" value="NZ_BMKF01000001.1"/>
</dbReference>
<keyword evidence="4" id="KW-0378">Hydrolase</keyword>
<name>A0ABQ1JI14_9PROT</name>
<dbReference type="InterPro" id="IPR051201">
    <property type="entry name" value="Chloro_Bact_Ser_Proteases"/>
</dbReference>
<protein>
    <submittedName>
        <fullName evidence="8">Serine protease</fullName>
    </submittedName>
</protein>
<dbReference type="SUPFAM" id="SSF50494">
    <property type="entry name" value="Trypsin-like serine proteases"/>
    <property type="match status" value="1"/>
</dbReference>